<sequence>MLKSDQYQHVYVLVLGVWTVISCISPVNNAARICLKNEYRHVFISRKFGLKHGFIPLDVSPGHHGYEGLIAFRLWYSLR</sequence>
<dbReference type="EMBL" id="OZ037944">
    <property type="protein sequence ID" value="CAL1694554.1"/>
    <property type="molecule type" value="Genomic_DNA"/>
</dbReference>
<keyword evidence="1" id="KW-1133">Transmembrane helix</keyword>
<gene>
    <name evidence="2" type="ORF">GFSPODELE1_LOCUS365</name>
</gene>
<evidence type="ECO:0000256" key="1">
    <source>
        <dbReference type="SAM" id="Phobius"/>
    </source>
</evidence>
<evidence type="ECO:0008006" key="4">
    <source>
        <dbReference type="Google" id="ProtNLM"/>
    </source>
</evidence>
<feature type="transmembrane region" description="Helical" evidence="1">
    <location>
        <begin position="12"/>
        <end position="31"/>
    </location>
</feature>
<dbReference type="Proteomes" id="UP001497453">
    <property type="component" value="Chromosome 1"/>
</dbReference>
<keyword evidence="1" id="KW-0812">Transmembrane</keyword>
<accession>A0ABP1CIV5</accession>
<proteinExistence type="predicted"/>
<keyword evidence="1" id="KW-0472">Membrane</keyword>
<protein>
    <recommendedName>
        <fullName evidence="4">Secreted protein</fullName>
    </recommendedName>
</protein>
<dbReference type="PROSITE" id="PS51257">
    <property type="entry name" value="PROKAR_LIPOPROTEIN"/>
    <property type="match status" value="1"/>
</dbReference>
<evidence type="ECO:0000313" key="3">
    <source>
        <dbReference type="Proteomes" id="UP001497453"/>
    </source>
</evidence>
<organism evidence="2 3">
    <name type="scientific">Somion occarium</name>
    <dbReference type="NCBI Taxonomy" id="3059160"/>
    <lineage>
        <taxon>Eukaryota</taxon>
        <taxon>Fungi</taxon>
        <taxon>Dikarya</taxon>
        <taxon>Basidiomycota</taxon>
        <taxon>Agaricomycotina</taxon>
        <taxon>Agaricomycetes</taxon>
        <taxon>Polyporales</taxon>
        <taxon>Cerrenaceae</taxon>
        <taxon>Somion</taxon>
    </lineage>
</organism>
<reference evidence="3" key="1">
    <citation type="submission" date="2024-04" db="EMBL/GenBank/DDBJ databases">
        <authorList>
            <person name="Shaw F."/>
            <person name="Minotto A."/>
        </authorList>
    </citation>
    <scope>NUCLEOTIDE SEQUENCE [LARGE SCALE GENOMIC DNA]</scope>
</reference>
<evidence type="ECO:0000313" key="2">
    <source>
        <dbReference type="EMBL" id="CAL1694554.1"/>
    </source>
</evidence>
<name>A0ABP1CIV5_9APHY</name>
<keyword evidence="3" id="KW-1185">Reference proteome</keyword>